<reference evidence="2 3" key="1">
    <citation type="submission" date="2018-10" db="EMBL/GenBank/DDBJ databases">
        <authorList>
            <consortium name="Pathogen Informatics"/>
        </authorList>
    </citation>
    <scope>NUCLEOTIDE SEQUENCE [LARGE SCALE GENOMIC DNA]</scope>
</reference>
<accession>A0A0R3U5H5</accession>
<gene>
    <name evidence="2" type="ORF">MCOS_LOCUS1975</name>
</gene>
<proteinExistence type="predicted"/>
<dbReference type="Proteomes" id="UP000267029">
    <property type="component" value="Unassembled WGS sequence"/>
</dbReference>
<keyword evidence="1" id="KW-0175">Coiled coil</keyword>
<name>A0A0R3U5H5_MESCO</name>
<dbReference type="AlphaFoldDB" id="A0A0R3U5H5"/>
<feature type="coiled-coil region" evidence="1">
    <location>
        <begin position="912"/>
        <end position="998"/>
    </location>
</feature>
<sequence>MESASTLNDDNDVTFMTGNHEEARAESVVSPERGVRTITDESEEITRLRRDNFNLRLLCHNYRKIYEKGLSEDPVLRITDLESENLQLSEQLREKSNLLSCASKLLTSLKNENEQIRADRDEWIVKFESSERGKVKMQDEAIVVEWRQKYDKLAEELHSLRVSRREAESKCELVENESFRREAAQKAEVSCLQKQLSDAESKIASLEAEVDSISREKVVLQSAEKENSPLRVACESPGLLPLNVVSSRPSSPKTMSEPIKSPQKREYTGLVRRHNAARLITEELTNRNIGLTRELAVCKQALAASQAKLSLVTEQLEEEKASHTNDVQALHDRVADLLGDRDCEARRCDSLLTEVNQLKEYNERIKREHVCQLRTFDKILQDRERAIYELISMTNGGGDEPRGSVKAHWEGDGCVTKAPQMLHPIDETMPLGEATQISHDESSSVFNTSVENPANIQVVTQAGEVARLQNEVVNLRSRLMAQVKTNMRLKTAYKALASSSVKAPVNLSQSLNRTSNDAGVANASRVDLGSFTFGGGGLNDTNCGLAERSMTRGEPGEVLEKTVHELHTTLERLECEISALEQAPSVTRPCNLPNTVATSAPSQSMNEAVGVVEGGGDEKAKEMCVCSVAVSRRGSVQSLERLKELHSVIKSLLTQFDSIRTIQRSFRETANRSLMVSISSEVECGTQQTWSFACDGRNPTHNGSFGGGDVGCEGSGGVGERCTKWPAERDCDRSKDGDDVVTETDCVACQSVVVSQHAESLLLSTCNDTTMGNLRLDVGGDTEASRGDVDDSLDVSSVRTGCQSLVGGRLNVSRVEDHNRRVFDRVSVAVARIQDAVDKWSVKVAAEVLMALNGPDKFDYVVDDGDRRDYSQRREMHVSFSKVRDEHSEWADETEAGEVEEALEEEVKTISLREHEAIVAEYESRCSQLTSANDELQKTYVQLSEELESAYRKHAESIATLQATMVSKSDYDELVGEVTQAQNVARELENRANELQVSGWVIVWRKVIVSRRCLG</sequence>
<evidence type="ECO:0000313" key="3">
    <source>
        <dbReference type="Proteomes" id="UP000267029"/>
    </source>
</evidence>
<feature type="coiled-coil region" evidence="1">
    <location>
        <begin position="313"/>
        <end position="368"/>
    </location>
</feature>
<evidence type="ECO:0000313" key="2">
    <source>
        <dbReference type="EMBL" id="VDD75972.1"/>
    </source>
</evidence>
<protein>
    <recommendedName>
        <fullName evidence="4">DUF5741 domain-containing protein</fullName>
    </recommendedName>
</protein>
<dbReference type="PANTHER" id="PTHR23159">
    <property type="entry name" value="CENTROSOMAL PROTEIN 2"/>
    <property type="match status" value="1"/>
</dbReference>
<feature type="coiled-coil region" evidence="1">
    <location>
        <begin position="150"/>
        <end position="223"/>
    </location>
</feature>
<keyword evidence="3" id="KW-1185">Reference proteome</keyword>
<dbReference type="PANTHER" id="PTHR23159:SF60">
    <property type="entry name" value="SPINDLE ASSEMBLY ABNORMAL PROTEIN 4"/>
    <property type="match status" value="1"/>
</dbReference>
<feature type="coiled-coil region" evidence="1">
    <location>
        <begin position="78"/>
        <end position="126"/>
    </location>
</feature>
<evidence type="ECO:0000256" key="1">
    <source>
        <dbReference type="SAM" id="Coils"/>
    </source>
</evidence>
<dbReference type="EMBL" id="UXSR01000289">
    <property type="protein sequence ID" value="VDD75972.1"/>
    <property type="molecule type" value="Genomic_DNA"/>
</dbReference>
<evidence type="ECO:0008006" key="4">
    <source>
        <dbReference type="Google" id="ProtNLM"/>
    </source>
</evidence>
<dbReference type="OrthoDB" id="6257358at2759"/>
<organism evidence="2 3">
    <name type="scientific">Mesocestoides corti</name>
    <name type="common">Flatworm</name>
    <dbReference type="NCBI Taxonomy" id="53468"/>
    <lineage>
        <taxon>Eukaryota</taxon>
        <taxon>Metazoa</taxon>
        <taxon>Spiralia</taxon>
        <taxon>Lophotrochozoa</taxon>
        <taxon>Platyhelminthes</taxon>
        <taxon>Cestoda</taxon>
        <taxon>Eucestoda</taxon>
        <taxon>Cyclophyllidea</taxon>
        <taxon>Mesocestoididae</taxon>
        <taxon>Mesocestoides</taxon>
    </lineage>
</organism>
<dbReference type="STRING" id="53468.A0A0R3U5H5"/>